<reference evidence="1" key="1">
    <citation type="submission" date="2014-09" db="EMBL/GenBank/DDBJ databases">
        <authorList>
            <person name="Magalhaes I.L.F."/>
            <person name="Oliveira U."/>
            <person name="Santos F.R."/>
            <person name="Vidigal T.H.D.A."/>
            <person name="Brescovit A.D."/>
            <person name="Santos A.J."/>
        </authorList>
    </citation>
    <scope>NUCLEOTIDE SEQUENCE</scope>
    <source>
        <tissue evidence="1">Shoot tissue taken approximately 20 cm above the soil surface</tissue>
    </source>
</reference>
<protein>
    <submittedName>
        <fullName evidence="1">Uncharacterized protein</fullName>
    </submittedName>
</protein>
<dbReference type="AlphaFoldDB" id="A0A0A9GHB6"/>
<proteinExistence type="predicted"/>
<sequence>MILQDVLDFIDEMSCIILFNHIIVQAQCFLSEDKVGMTSPG</sequence>
<reference evidence="1" key="2">
    <citation type="journal article" date="2015" name="Data Brief">
        <title>Shoot transcriptome of the giant reed, Arundo donax.</title>
        <authorList>
            <person name="Barrero R.A."/>
            <person name="Guerrero F.D."/>
            <person name="Moolhuijzen P."/>
            <person name="Goolsby J.A."/>
            <person name="Tidwell J."/>
            <person name="Bellgard S.E."/>
            <person name="Bellgard M.I."/>
        </authorList>
    </citation>
    <scope>NUCLEOTIDE SEQUENCE</scope>
    <source>
        <tissue evidence="1">Shoot tissue taken approximately 20 cm above the soil surface</tissue>
    </source>
</reference>
<accession>A0A0A9GHB6</accession>
<evidence type="ECO:0000313" key="1">
    <source>
        <dbReference type="EMBL" id="JAE23882.1"/>
    </source>
</evidence>
<dbReference type="EMBL" id="GBRH01174014">
    <property type="protein sequence ID" value="JAE23882.1"/>
    <property type="molecule type" value="Transcribed_RNA"/>
</dbReference>
<name>A0A0A9GHB6_ARUDO</name>
<organism evidence="1">
    <name type="scientific">Arundo donax</name>
    <name type="common">Giant reed</name>
    <name type="synonym">Donax arundinaceus</name>
    <dbReference type="NCBI Taxonomy" id="35708"/>
    <lineage>
        <taxon>Eukaryota</taxon>
        <taxon>Viridiplantae</taxon>
        <taxon>Streptophyta</taxon>
        <taxon>Embryophyta</taxon>
        <taxon>Tracheophyta</taxon>
        <taxon>Spermatophyta</taxon>
        <taxon>Magnoliopsida</taxon>
        <taxon>Liliopsida</taxon>
        <taxon>Poales</taxon>
        <taxon>Poaceae</taxon>
        <taxon>PACMAD clade</taxon>
        <taxon>Arundinoideae</taxon>
        <taxon>Arundineae</taxon>
        <taxon>Arundo</taxon>
    </lineage>
</organism>